<reference evidence="2" key="1">
    <citation type="submission" date="2017-08" db="EMBL/GenBank/DDBJ databases">
        <authorList>
            <person name="Varghese N."/>
            <person name="Submissions S."/>
        </authorList>
    </citation>
    <scope>NUCLEOTIDE SEQUENCE [LARGE SCALE GENOMIC DNA]</scope>
    <source>
        <strain evidence="2">JA234</strain>
    </source>
</reference>
<dbReference type="EMBL" id="OAOQ01000019">
    <property type="protein sequence ID" value="SNX74130.1"/>
    <property type="molecule type" value="Genomic_DNA"/>
</dbReference>
<keyword evidence="2" id="KW-1185">Reference proteome</keyword>
<evidence type="ECO:0000313" key="1">
    <source>
        <dbReference type="EMBL" id="SNX74130.1"/>
    </source>
</evidence>
<dbReference type="AlphaFoldDB" id="A0A285D2T6"/>
<sequence>MRRPALSLAFAPDQPSPRHADILVAMGNAPPCRVRFESDGPPLRRSGDALLCLGLIPAMEVDAPLHISPPPGPALANRVGEIVTLLRRWYPGLSPLIWSATGNPSPPPKGRGTALFFSGGVDSSYSLDLDRARIDTLITLVGADVPATETDRVTRLAATTRAVAQAEGMRHVLITTDIRAVFDSMIGWVEYHGAVLAAVAHMLGDEIGHALIASSADEATYLRPWGTHPDLDPLWGSETVACVHHALAPRFSKIARILDKPHLMAGLRVCDYDDANCGTCPDCVFMLNALAVLDGFDRAPTYDRADFVDGRVIADGRGTRTDLLDMRAAAVANRRPTDLPHAIDRAIAAFDRRDRLTRALALETLHRKFKRWKRRRRYLRAAAAPSENLRR</sequence>
<evidence type="ECO:0008006" key="3">
    <source>
        <dbReference type="Google" id="ProtNLM"/>
    </source>
</evidence>
<proteinExistence type="predicted"/>
<protein>
    <recommendedName>
        <fullName evidence="3">7-cyano-7-deazaguanine synthase in queuosine biosynthesis</fullName>
    </recommendedName>
</protein>
<name>A0A285D2T6_9RHOB</name>
<gene>
    <name evidence="1" type="ORF">SAMN05878503_11951</name>
</gene>
<accession>A0A285D2T6</accession>
<evidence type="ECO:0000313" key="2">
    <source>
        <dbReference type="Proteomes" id="UP000219467"/>
    </source>
</evidence>
<dbReference type="SUPFAM" id="SSF52402">
    <property type="entry name" value="Adenine nucleotide alpha hydrolases-like"/>
    <property type="match status" value="1"/>
</dbReference>
<dbReference type="Proteomes" id="UP000219467">
    <property type="component" value="Unassembled WGS sequence"/>
</dbReference>
<organism evidence="1 2">
    <name type="scientific">Cereibacter ovatus</name>
    <dbReference type="NCBI Taxonomy" id="439529"/>
    <lineage>
        <taxon>Bacteria</taxon>
        <taxon>Pseudomonadati</taxon>
        <taxon>Pseudomonadota</taxon>
        <taxon>Alphaproteobacteria</taxon>
        <taxon>Rhodobacterales</taxon>
        <taxon>Paracoccaceae</taxon>
        <taxon>Cereibacter</taxon>
    </lineage>
</organism>